<gene>
    <name evidence="1" type="ORF">SAMN02194393_02342</name>
</gene>
<dbReference type="OrthoDB" id="9815923at2"/>
<sequence length="340" mass="40032">MIIEFGDNSYKSKRKMPPKNNNNIRKRKIFSISMVKNEADIIESFVRYHCNIFDGMIIKDNYSSDNTLEILEALRNEGKPIYILKDTSTEFAQSEKMTELLYYTANKYNPDIIVPLDADEFLTSHKNIGNPVNILNEIDDSKVYHLKWVNYIPHMADDLSEKFIPKRMKFARVDRASFEKVIVSTKIVNKYPIKLWQGNHGVENINDWEKERLNELRIAHFPVRSIKQIESKILVGWINNLSRHNRNEDEAWHWRGLFEKIKCGGVLKQEDIIKIAKEYCSEDKNSYIQIIEKPMDLSFCKDIETRYTQDEEINPLKNLLENCEKLARAYAELRGQFLAK</sequence>
<dbReference type="STRING" id="36842.SAMN02194393_02342"/>
<dbReference type="GO" id="GO:0016740">
    <property type="term" value="F:transferase activity"/>
    <property type="evidence" value="ECO:0007669"/>
    <property type="project" value="UniProtKB-KW"/>
</dbReference>
<dbReference type="Pfam" id="PF13704">
    <property type="entry name" value="Glyco_tranf_2_4"/>
    <property type="match status" value="1"/>
</dbReference>
<dbReference type="AlphaFoldDB" id="A0A1T5L2K1"/>
<name>A0A1T5L2K1_9FIRM</name>
<organism evidence="1 2">
    <name type="scientific">Maledivibacter halophilus</name>
    <dbReference type="NCBI Taxonomy" id="36842"/>
    <lineage>
        <taxon>Bacteria</taxon>
        <taxon>Bacillati</taxon>
        <taxon>Bacillota</taxon>
        <taxon>Clostridia</taxon>
        <taxon>Peptostreptococcales</taxon>
        <taxon>Caminicellaceae</taxon>
        <taxon>Maledivibacter</taxon>
    </lineage>
</organism>
<keyword evidence="2" id="KW-1185">Reference proteome</keyword>
<evidence type="ECO:0000313" key="2">
    <source>
        <dbReference type="Proteomes" id="UP000190285"/>
    </source>
</evidence>
<keyword evidence="1" id="KW-0808">Transferase</keyword>
<reference evidence="1 2" key="1">
    <citation type="submission" date="2017-02" db="EMBL/GenBank/DDBJ databases">
        <authorList>
            <person name="Peterson S.W."/>
        </authorList>
    </citation>
    <scope>NUCLEOTIDE SEQUENCE [LARGE SCALE GENOMIC DNA]</scope>
    <source>
        <strain evidence="1 2">M1</strain>
    </source>
</reference>
<evidence type="ECO:0000313" key="1">
    <source>
        <dbReference type="EMBL" id="SKC69935.1"/>
    </source>
</evidence>
<dbReference type="RefSeq" id="WP_079491826.1">
    <property type="nucleotide sequence ID" value="NZ_FUZT01000005.1"/>
</dbReference>
<protein>
    <submittedName>
        <fullName evidence="1">Glycosyl transferase family 2</fullName>
    </submittedName>
</protein>
<dbReference type="Proteomes" id="UP000190285">
    <property type="component" value="Unassembled WGS sequence"/>
</dbReference>
<proteinExistence type="predicted"/>
<accession>A0A1T5L2K1</accession>
<dbReference type="EMBL" id="FUZT01000005">
    <property type="protein sequence ID" value="SKC69935.1"/>
    <property type="molecule type" value="Genomic_DNA"/>
</dbReference>